<proteinExistence type="inferred from homology"/>
<accession>A0A7W9PZP5</accession>
<dbReference type="EC" id="2.7.8.-" evidence="4"/>
<evidence type="ECO:0000259" key="3">
    <source>
        <dbReference type="Pfam" id="PF01648"/>
    </source>
</evidence>
<dbReference type="InterPro" id="IPR008278">
    <property type="entry name" value="4-PPantetheinyl_Trfase_dom"/>
</dbReference>
<feature type="domain" description="4'-phosphopantetheinyl transferase" evidence="3">
    <location>
        <begin position="110"/>
        <end position="202"/>
    </location>
</feature>
<keyword evidence="2 4" id="KW-0808">Transferase</keyword>
<dbReference type="EMBL" id="JACHJK010000014">
    <property type="protein sequence ID" value="MBB5930938.1"/>
    <property type="molecule type" value="Genomic_DNA"/>
</dbReference>
<dbReference type="Gene3D" id="3.90.470.20">
    <property type="entry name" value="4'-phosphopantetheinyl transferase domain"/>
    <property type="match status" value="2"/>
</dbReference>
<dbReference type="GO" id="GO:0008897">
    <property type="term" value="F:holo-[acyl-carrier-protein] synthase activity"/>
    <property type="evidence" value="ECO:0007669"/>
    <property type="project" value="InterPro"/>
</dbReference>
<dbReference type="RefSeq" id="WP_184971907.1">
    <property type="nucleotide sequence ID" value="NZ_BAAAWF010000013.1"/>
</dbReference>
<dbReference type="Proteomes" id="UP000585836">
    <property type="component" value="Unassembled WGS sequence"/>
</dbReference>
<protein>
    <submittedName>
        <fullName evidence="4">4'-phosphopantetheinyl transferase</fullName>
        <ecNumber evidence="4">2.7.8.-</ecNumber>
    </submittedName>
</protein>
<evidence type="ECO:0000313" key="4">
    <source>
        <dbReference type="EMBL" id="MBB5930938.1"/>
    </source>
</evidence>
<gene>
    <name evidence="4" type="ORF">FHS34_006445</name>
</gene>
<evidence type="ECO:0000256" key="2">
    <source>
        <dbReference type="ARBA" id="ARBA00022679"/>
    </source>
</evidence>
<evidence type="ECO:0000256" key="1">
    <source>
        <dbReference type="ARBA" id="ARBA00010990"/>
    </source>
</evidence>
<comment type="similarity">
    <text evidence="1">Belongs to the P-Pant transferase superfamily. Gsp/Sfp/HetI/AcpT family.</text>
</comment>
<evidence type="ECO:0000313" key="5">
    <source>
        <dbReference type="Proteomes" id="UP000585836"/>
    </source>
</evidence>
<comment type="caution">
    <text evidence="4">The sequence shown here is derived from an EMBL/GenBank/DDBJ whole genome shotgun (WGS) entry which is preliminary data.</text>
</comment>
<dbReference type="AlphaFoldDB" id="A0A7W9PZP5"/>
<dbReference type="GO" id="GO:0019878">
    <property type="term" value="P:lysine biosynthetic process via aminoadipic acid"/>
    <property type="evidence" value="ECO:0007669"/>
    <property type="project" value="TreeGrafter"/>
</dbReference>
<dbReference type="GO" id="GO:0000287">
    <property type="term" value="F:magnesium ion binding"/>
    <property type="evidence" value="ECO:0007669"/>
    <property type="project" value="InterPro"/>
</dbReference>
<organism evidence="4 5">
    <name type="scientific">Streptomyces echinatus</name>
    <dbReference type="NCBI Taxonomy" id="67293"/>
    <lineage>
        <taxon>Bacteria</taxon>
        <taxon>Bacillati</taxon>
        <taxon>Actinomycetota</taxon>
        <taxon>Actinomycetes</taxon>
        <taxon>Kitasatosporales</taxon>
        <taxon>Streptomycetaceae</taxon>
        <taxon>Streptomyces</taxon>
    </lineage>
</organism>
<dbReference type="SUPFAM" id="SSF56214">
    <property type="entry name" value="4'-phosphopantetheinyl transferase"/>
    <property type="match status" value="2"/>
</dbReference>
<dbReference type="GO" id="GO:0005829">
    <property type="term" value="C:cytosol"/>
    <property type="evidence" value="ECO:0007669"/>
    <property type="project" value="TreeGrafter"/>
</dbReference>
<sequence length="254" mass="26621">MPAALTVAVVATERLLALPGADASVLTAAERGRLAAARTGRARADFLAARVLARLCVARRTGRPVRDVVLEQRCPGCAGPHGRPHVRDVRCRVSFSYGDGVVAASAADRPVGIDIERLPGPGARGGTPDLRGFGHFLTRGETDRIRGSPAPRSAFLRTWVRKEALVKLTARGLPAMAGLDLSHLPPHPARRDRPYRLGPHLLYDLSDVPSEVLGAVAVAAPGPPAGPGSTAASGMQSLTLDDLIETLASQGEEP</sequence>
<dbReference type="Pfam" id="PF01648">
    <property type="entry name" value="ACPS"/>
    <property type="match status" value="1"/>
</dbReference>
<reference evidence="4 5" key="1">
    <citation type="submission" date="2020-08" db="EMBL/GenBank/DDBJ databases">
        <title>Genomic Encyclopedia of Type Strains, Phase III (KMG-III): the genomes of soil and plant-associated and newly described type strains.</title>
        <authorList>
            <person name="Whitman W."/>
        </authorList>
    </citation>
    <scope>NUCLEOTIDE SEQUENCE [LARGE SCALE GENOMIC DNA]</scope>
    <source>
        <strain evidence="4 5">CECT 3313</strain>
    </source>
</reference>
<dbReference type="PANTHER" id="PTHR12215">
    <property type="entry name" value="PHOSPHOPANTETHEINE TRANSFERASE"/>
    <property type="match status" value="1"/>
</dbReference>
<dbReference type="InterPro" id="IPR050559">
    <property type="entry name" value="P-Pant_transferase_sf"/>
</dbReference>
<dbReference type="InterPro" id="IPR037143">
    <property type="entry name" value="4-PPantetheinyl_Trfase_dom_sf"/>
</dbReference>
<name>A0A7W9PZP5_9ACTN</name>
<keyword evidence="5" id="KW-1185">Reference proteome</keyword>
<dbReference type="PANTHER" id="PTHR12215:SF10">
    <property type="entry name" value="L-AMINOADIPATE-SEMIALDEHYDE DEHYDROGENASE-PHOSPHOPANTETHEINYL TRANSFERASE"/>
    <property type="match status" value="1"/>
</dbReference>